<dbReference type="PANTHER" id="PTHR33447:SF2">
    <property type="entry name" value="GLUTATHIONE GAMMA-GLUTAMYLCYSTEINYLTRANSFERASE"/>
    <property type="match status" value="1"/>
</dbReference>
<dbReference type="EC" id="2.3.2.15" evidence="1"/>
<evidence type="ECO:0000256" key="4">
    <source>
        <dbReference type="ARBA" id="ARBA00022723"/>
    </source>
</evidence>
<feature type="domain" description="Peptidase C83" evidence="5">
    <location>
        <begin position="39"/>
        <end position="262"/>
    </location>
</feature>
<dbReference type="AlphaFoldDB" id="A0A1Y2FC41"/>
<evidence type="ECO:0000259" key="5">
    <source>
        <dbReference type="PROSITE" id="PS51443"/>
    </source>
</evidence>
<proteinExistence type="predicted"/>
<dbReference type="Pfam" id="PF05023">
    <property type="entry name" value="Phytochelatin"/>
    <property type="match status" value="1"/>
</dbReference>
<keyword evidence="7" id="KW-1185">Reference proteome</keyword>
<dbReference type="Gene3D" id="3.90.70.30">
    <property type="entry name" value="Phytochelatin synthase, N-terminal domain"/>
    <property type="match status" value="1"/>
</dbReference>
<keyword evidence="3" id="KW-0808">Transferase</keyword>
<gene>
    <name evidence="6" type="ORF">LY90DRAFT_664402</name>
</gene>
<accession>A0A1Y2FC41</accession>
<evidence type="ECO:0000313" key="6">
    <source>
        <dbReference type="EMBL" id="ORY81187.1"/>
    </source>
</evidence>
<dbReference type="GO" id="GO:0010273">
    <property type="term" value="P:detoxification of copper ion"/>
    <property type="evidence" value="ECO:0007669"/>
    <property type="project" value="TreeGrafter"/>
</dbReference>
<dbReference type="GO" id="GO:0046872">
    <property type="term" value="F:metal ion binding"/>
    <property type="evidence" value="ECO:0007669"/>
    <property type="project" value="UniProtKB-KW"/>
</dbReference>
<keyword evidence="2" id="KW-0104">Cadmium</keyword>
<dbReference type="GO" id="GO:0098849">
    <property type="term" value="P:cellular detoxification of cadmium ion"/>
    <property type="evidence" value="ECO:0007669"/>
    <property type="project" value="TreeGrafter"/>
</dbReference>
<dbReference type="GO" id="GO:0046938">
    <property type="term" value="P:phytochelatin biosynthetic process"/>
    <property type="evidence" value="ECO:0007669"/>
    <property type="project" value="InterPro"/>
</dbReference>
<dbReference type="SUPFAM" id="SSF54001">
    <property type="entry name" value="Cysteine proteinases"/>
    <property type="match status" value="1"/>
</dbReference>
<dbReference type="PANTHER" id="PTHR33447">
    <property type="entry name" value="GLUTATHIONE GAMMA-GLUTAMYLCYSTEINYLTRANSFERASE"/>
    <property type="match status" value="1"/>
</dbReference>
<dbReference type="InterPro" id="IPR038765">
    <property type="entry name" value="Papain-like_cys_pep_sf"/>
</dbReference>
<dbReference type="OrthoDB" id="448954at2759"/>
<dbReference type="EMBL" id="MCOG01000011">
    <property type="protein sequence ID" value="ORY81187.1"/>
    <property type="molecule type" value="Genomic_DNA"/>
</dbReference>
<protein>
    <recommendedName>
        <fullName evidence="1">glutathione gamma-glutamylcysteinyltransferase</fullName>
        <ecNumber evidence="1">2.3.2.15</ecNumber>
    </recommendedName>
</protein>
<reference evidence="6 7" key="1">
    <citation type="submission" date="2016-08" db="EMBL/GenBank/DDBJ databases">
        <title>A Parts List for Fungal Cellulosomes Revealed by Comparative Genomics.</title>
        <authorList>
            <consortium name="DOE Joint Genome Institute"/>
            <person name="Haitjema C.H."/>
            <person name="Gilmore S.P."/>
            <person name="Henske J.K."/>
            <person name="Solomon K.V."/>
            <person name="De Groot R."/>
            <person name="Kuo A."/>
            <person name="Mondo S.J."/>
            <person name="Salamov A.A."/>
            <person name="Labutti K."/>
            <person name="Zhao Z."/>
            <person name="Chiniquy J."/>
            <person name="Barry K."/>
            <person name="Brewer H.M."/>
            <person name="Purvine S.O."/>
            <person name="Wright A.T."/>
            <person name="Boxma B."/>
            <person name="Van Alen T."/>
            <person name="Hackstein J.H."/>
            <person name="Baker S.E."/>
            <person name="Grigoriev I.V."/>
            <person name="O'Malley M.A."/>
        </authorList>
    </citation>
    <scope>NUCLEOTIDE SEQUENCE [LARGE SCALE GENOMIC DNA]</scope>
    <source>
        <strain evidence="6 7">G1</strain>
    </source>
</reference>
<dbReference type="InterPro" id="IPR007719">
    <property type="entry name" value="PCS_N"/>
</dbReference>
<comment type="caution">
    <text evidence="6">The sequence shown here is derived from an EMBL/GenBank/DDBJ whole genome shotgun (WGS) entry which is preliminary data.</text>
</comment>
<dbReference type="InterPro" id="IPR040409">
    <property type="entry name" value="PCS-like"/>
</dbReference>
<organism evidence="6 7">
    <name type="scientific">Neocallimastix californiae</name>
    <dbReference type="NCBI Taxonomy" id="1754190"/>
    <lineage>
        <taxon>Eukaryota</taxon>
        <taxon>Fungi</taxon>
        <taxon>Fungi incertae sedis</taxon>
        <taxon>Chytridiomycota</taxon>
        <taxon>Chytridiomycota incertae sedis</taxon>
        <taxon>Neocallimastigomycetes</taxon>
        <taxon>Neocallimastigales</taxon>
        <taxon>Neocallimastigaceae</taxon>
        <taxon>Neocallimastix</taxon>
    </lineage>
</organism>
<evidence type="ECO:0000256" key="3">
    <source>
        <dbReference type="ARBA" id="ARBA00022679"/>
    </source>
</evidence>
<evidence type="ECO:0000256" key="2">
    <source>
        <dbReference type="ARBA" id="ARBA00022539"/>
    </source>
</evidence>
<dbReference type="Proteomes" id="UP000193920">
    <property type="component" value="Unassembled WGS sequence"/>
</dbReference>
<dbReference type="PROSITE" id="PS51443">
    <property type="entry name" value="PCS"/>
    <property type="match status" value="1"/>
</dbReference>
<keyword evidence="4" id="KW-0479">Metal-binding</keyword>
<sequence>MKNSNKIKKNSNKIKKNSNNIKKTSNFKKFQFETIIDLNNLKSLYKRQLPETCIPLNSKEGKEIFSEALEEKNMECYFMLSIHLLTQSELAYCGISSLCMILNALEVDPMYNWKGQWRFFTEENIRYPPHIDSDIIKWQGITLKQYSEISKYNFLEEVKLCKASEITKEEFIQDIEHVSQQNREVMTLNFARNIMKQTGYGHICPLGGYNKKRRMVLLLDIARHKYPVYWVSIDMLWDAVNTIDGDIQLFKEPIEDLFNKYDSIFITSRINYYPNYRKG</sequence>
<evidence type="ECO:0000256" key="1">
    <source>
        <dbReference type="ARBA" id="ARBA00012468"/>
    </source>
</evidence>
<name>A0A1Y2FC41_9FUNG</name>
<dbReference type="InterPro" id="IPR038156">
    <property type="entry name" value="PCS_N_sf"/>
</dbReference>
<evidence type="ECO:0000313" key="7">
    <source>
        <dbReference type="Proteomes" id="UP000193920"/>
    </source>
</evidence>
<dbReference type="GO" id="GO:0016756">
    <property type="term" value="F:glutathione gamma-glutamylcysteinyltransferase activity"/>
    <property type="evidence" value="ECO:0007669"/>
    <property type="project" value="UniProtKB-EC"/>
</dbReference>